<protein>
    <submittedName>
        <fullName evidence="4">Transcriptional regulator, TetR family</fullName>
    </submittedName>
</protein>
<proteinExistence type="predicted"/>
<dbReference type="EMBL" id="FNVG01000012">
    <property type="protein sequence ID" value="SEG38664.1"/>
    <property type="molecule type" value="Genomic_DNA"/>
</dbReference>
<evidence type="ECO:0000313" key="4">
    <source>
        <dbReference type="EMBL" id="SEG38664.1"/>
    </source>
</evidence>
<dbReference type="PROSITE" id="PS01081">
    <property type="entry name" value="HTH_TETR_1"/>
    <property type="match status" value="1"/>
</dbReference>
<dbReference type="InterPro" id="IPR050624">
    <property type="entry name" value="HTH-type_Tx_Regulator"/>
</dbReference>
<dbReference type="InterPro" id="IPR036271">
    <property type="entry name" value="Tet_transcr_reg_TetR-rel_C_sf"/>
</dbReference>
<accession>A0A1H5ZRN0</accession>
<dbReference type="InterPro" id="IPR023772">
    <property type="entry name" value="DNA-bd_HTH_TetR-type_CS"/>
</dbReference>
<evidence type="ECO:0000256" key="1">
    <source>
        <dbReference type="ARBA" id="ARBA00023125"/>
    </source>
</evidence>
<dbReference type="Pfam" id="PF17939">
    <property type="entry name" value="TetR_C_30"/>
    <property type="match status" value="1"/>
</dbReference>
<feature type="domain" description="HTH tetR-type" evidence="3">
    <location>
        <begin position="5"/>
        <end position="65"/>
    </location>
</feature>
<evidence type="ECO:0000313" key="5">
    <source>
        <dbReference type="Proteomes" id="UP000236721"/>
    </source>
</evidence>
<dbReference type="AlphaFoldDB" id="A0A1H5ZRN0"/>
<name>A0A1H5ZRN0_9VIBR</name>
<keyword evidence="1 2" id="KW-0238">DNA-binding</keyword>
<dbReference type="PRINTS" id="PR00455">
    <property type="entry name" value="HTHTETR"/>
</dbReference>
<evidence type="ECO:0000256" key="2">
    <source>
        <dbReference type="PROSITE-ProRule" id="PRU00335"/>
    </source>
</evidence>
<dbReference type="PROSITE" id="PS50977">
    <property type="entry name" value="HTH_TETR_2"/>
    <property type="match status" value="1"/>
</dbReference>
<evidence type="ECO:0000259" key="3">
    <source>
        <dbReference type="PROSITE" id="PS50977"/>
    </source>
</evidence>
<dbReference type="Gene3D" id="1.10.357.10">
    <property type="entry name" value="Tetracycline Repressor, domain 2"/>
    <property type="match status" value="1"/>
</dbReference>
<dbReference type="SUPFAM" id="SSF46689">
    <property type="entry name" value="Homeodomain-like"/>
    <property type="match status" value="1"/>
</dbReference>
<dbReference type="PANTHER" id="PTHR43479:SF11">
    <property type="entry name" value="ACREF_ENVCD OPERON REPRESSOR-RELATED"/>
    <property type="match status" value="1"/>
</dbReference>
<dbReference type="SUPFAM" id="SSF48498">
    <property type="entry name" value="Tetracyclin repressor-like, C-terminal domain"/>
    <property type="match status" value="1"/>
</dbReference>
<dbReference type="InterPro" id="IPR001647">
    <property type="entry name" value="HTH_TetR"/>
</dbReference>
<gene>
    <name evidence="4" type="ORF">SAMN04488244_112133</name>
</gene>
<feature type="DNA-binding region" description="H-T-H motif" evidence="2">
    <location>
        <begin position="28"/>
        <end position="47"/>
    </location>
</feature>
<dbReference type="InterPro" id="IPR009057">
    <property type="entry name" value="Homeodomain-like_sf"/>
</dbReference>
<dbReference type="OrthoDB" id="270177at2"/>
<dbReference type="PANTHER" id="PTHR43479">
    <property type="entry name" value="ACREF/ENVCD OPERON REPRESSOR-RELATED"/>
    <property type="match status" value="1"/>
</dbReference>
<keyword evidence="5" id="KW-1185">Reference proteome</keyword>
<dbReference type="GO" id="GO:0003677">
    <property type="term" value="F:DNA binding"/>
    <property type="evidence" value="ECO:0007669"/>
    <property type="project" value="UniProtKB-UniRule"/>
</dbReference>
<dbReference type="RefSeq" id="WP_103880890.1">
    <property type="nucleotide sequence ID" value="NZ_FNVG01000012.1"/>
</dbReference>
<sequence>MSARAGTKKKILEMSEKLFVEQGYSNTSLRQITTKANVNLASVNYHFGDKKTLVRAILNRYLVKLMPELHQQLIALNQKDSFTVEEVLSSVKMPLVGLNELQPNGMGRFLLLVANGYSDIQGHLRWFIVTQYGKTLSLFTESILKANPAINREQLFWKLHFSLGAFVFASASSQALSELASSSLNIEAQPINIVDRAISYISAGFEK</sequence>
<reference evidence="5" key="1">
    <citation type="submission" date="2016-10" db="EMBL/GenBank/DDBJ databases">
        <authorList>
            <person name="Varghese N."/>
            <person name="Submissions S."/>
        </authorList>
    </citation>
    <scope>NUCLEOTIDE SEQUENCE [LARGE SCALE GENOMIC DNA]</scope>
    <source>
        <strain evidence="5">CGMCC 1.7062</strain>
    </source>
</reference>
<dbReference type="Proteomes" id="UP000236721">
    <property type="component" value="Unassembled WGS sequence"/>
</dbReference>
<dbReference type="InterPro" id="IPR041586">
    <property type="entry name" value="PsrA_TetR_C"/>
</dbReference>
<dbReference type="Pfam" id="PF00440">
    <property type="entry name" value="TetR_N"/>
    <property type="match status" value="1"/>
</dbReference>
<organism evidence="4 5">
    <name type="scientific">Vibrio hangzhouensis</name>
    <dbReference type="NCBI Taxonomy" id="462991"/>
    <lineage>
        <taxon>Bacteria</taxon>
        <taxon>Pseudomonadati</taxon>
        <taxon>Pseudomonadota</taxon>
        <taxon>Gammaproteobacteria</taxon>
        <taxon>Vibrionales</taxon>
        <taxon>Vibrionaceae</taxon>
        <taxon>Vibrio</taxon>
    </lineage>
</organism>